<proteinExistence type="predicted"/>
<evidence type="ECO:0000259" key="3">
    <source>
        <dbReference type="Pfam" id="PF13472"/>
    </source>
</evidence>
<dbReference type="InterPro" id="IPR013830">
    <property type="entry name" value="SGNH_hydro"/>
</dbReference>
<evidence type="ECO:0000313" key="5">
    <source>
        <dbReference type="Proteomes" id="UP001281614"/>
    </source>
</evidence>
<dbReference type="InterPro" id="IPR036514">
    <property type="entry name" value="SGNH_hydro_sf"/>
</dbReference>
<name>A0AAD9XWS9_COLKA</name>
<protein>
    <submittedName>
        <fullName evidence="4">Killer toxin subunits alpha beta</fullName>
    </submittedName>
</protein>
<evidence type="ECO:0000256" key="2">
    <source>
        <dbReference type="SAM" id="MobiDB-lite"/>
    </source>
</evidence>
<dbReference type="PANTHER" id="PTHR30383:SF31">
    <property type="entry name" value="SGNH HYDROLASE-TYPE ESTERASE DOMAIN-CONTAINING PROTEIN-RELATED"/>
    <property type="match status" value="1"/>
</dbReference>
<sequence length="1094" mass="121460">MVGSRGTGSMQDWNHEATPGHIIDEARVRLKLSIGYKPNIVLINLGTNDANRDIDANRAGARLNGILDDIWAADGMSKTCVMLSTVLDSQDPTGSVVRLNINAQYRQLVKNRNAEGKCIYLADMDPPAPHPASGWIKTWDDYNQDEVVKVHPNDSGFLKMGYIFYKAVNKAADAGKLVEPGEMNSGPTICDKFEGYGMDAGGFTQRGSGNHDGICYHNSEEKGIRWTWDSEFDRNQWHFARLFNRNYNDILGWFNEGSDVNYFGAWANSADGQASFTKINDINPNYYCDPRGIHFIDMNADGLDDFVCITANGDAYLSVNKGNGNRAAGKAPTFQLVGKIKSNEGVVRDHIVMADIDGDGRGDYGAIDAMGNVRFWRNGWVNDMPQYWQDMGRRFSNTGLGSYAGIRFEDINGDGREDAMRVDEGGKTYTWTNSRSCRKGYVGDGLNVAWRQAFYKGASSGPTHMGMGGTNLRTRVHFARIYGQSSVFGNLPLQDYVYLEHTKLAEDKHRFEMRVWKNIGGGGSKIVADGNKYCNMVGHRDGRADYVWTQSTGEMTLFTNRSKGTIGDTNAEGYWDPSPGIIFRPPRSMDRRDLHLQDWDGDGDCDIIYVNPETDAVEVFLNQYPQTGSWGWTHLTNPAPGLTCGYKRGLGVFDLAVRFADLTGNNRADYLCIAPDGTVSGYLQQDSGAFVDAGQIKFAIGKDRANLRWADVDGDGKDDMLWIEKFSGDTWVWYNGGRGSPDTGGGSSFYWGVQEKKAYYGLAAGSCIYYADLDGNDHADEHYILESFNNKGRTSLNPSCGLTDRTGDDGPITNPNLPVQPGSNEDDDTGGGSGGDHTPYLPNPKDDNPLSTCPDASKYTTIAQLKADAGLVDLWCGPQYTITILLQMLQDSLARYDEIMASGYDKYFKIYADYLVSNAWSALRNFMLKHGDEYFTCKITEETTCCNVCKAEGVSCQWCRDPCDVQGPYDDLRRYTNTSQPCPPDYSQRGMNSNDENTIYWNLRSDKEGDFWDAAAAEVGAPREKMNIAKLQSVGILDSSCSRDSAYNGIEHMTASCYYRNFWFDAPHVEGFNTDDVTNPKTILNKALRCKAPD</sequence>
<comment type="caution">
    <text evidence="4">The sequence shown here is derived from an EMBL/GenBank/DDBJ whole genome shotgun (WGS) entry which is preliminary data.</text>
</comment>
<dbReference type="InterPro" id="IPR013517">
    <property type="entry name" value="FG-GAP"/>
</dbReference>
<reference evidence="4" key="1">
    <citation type="submission" date="2023-02" db="EMBL/GenBank/DDBJ databases">
        <title>Colletotrichum kahawae CIFC_Que2 genome sequencing and assembly.</title>
        <authorList>
            <person name="Baroncelli R."/>
        </authorList>
    </citation>
    <scope>NUCLEOTIDE SEQUENCE</scope>
    <source>
        <strain evidence="4">CIFC_Que2</strain>
    </source>
</reference>
<keyword evidence="5" id="KW-1185">Reference proteome</keyword>
<gene>
    <name evidence="4" type="ORF">CKAH01_11191</name>
</gene>
<dbReference type="InterPro" id="IPR028994">
    <property type="entry name" value="Integrin_alpha_N"/>
</dbReference>
<dbReference type="Pfam" id="PF13517">
    <property type="entry name" value="FG-GAP_3"/>
    <property type="match status" value="2"/>
</dbReference>
<dbReference type="SUPFAM" id="SSF69318">
    <property type="entry name" value="Integrin alpha N-terminal domain"/>
    <property type="match status" value="2"/>
</dbReference>
<dbReference type="PANTHER" id="PTHR30383">
    <property type="entry name" value="THIOESTERASE 1/PROTEASE 1/LYSOPHOSPHOLIPASE L1"/>
    <property type="match status" value="1"/>
</dbReference>
<feature type="domain" description="SGNH hydrolase-type esterase" evidence="3">
    <location>
        <begin position="17"/>
        <end position="156"/>
    </location>
</feature>
<keyword evidence="1" id="KW-0732">Signal</keyword>
<accession>A0AAD9XWS9</accession>
<feature type="compositionally biased region" description="Polar residues" evidence="2">
    <location>
        <begin position="813"/>
        <end position="823"/>
    </location>
</feature>
<dbReference type="GO" id="GO:0004622">
    <property type="term" value="F:phosphatidylcholine lysophospholipase activity"/>
    <property type="evidence" value="ECO:0007669"/>
    <property type="project" value="TreeGrafter"/>
</dbReference>
<dbReference type="SUPFAM" id="SSF52266">
    <property type="entry name" value="SGNH hydrolase"/>
    <property type="match status" value="1"/>
</dbReference>
<dbReference type="InterPro" id="IPR051532">
    <property type="entry name" value="Ester_Hydrolysis_Enzymes"/>
</dbReference>
<evidence type="ECO:0000313" key="4">
    <source>
        <dbReference type="EMBL" id="KAK2728197.1"/>
    </source>
</evidence>
<dbReference type="Gene3D" id="3.40.50.1110">
    <property type="entry name" value="SGNH hydrolase"/>
    <property type="match status" value="1"/>
</dbReference>
<dbReference type="Proteomes" id="UP001281614">
    <property type="component" value="Unassembled WGS sequence"/>
</dbReference>
<dbReference type="Pfam" id="PF13472">
    <property type="entry name" value="Lipase_GDSL_2"/>
    <property type="match status" value="1"/>
</dbReference>
<dbReference type="AlphaFoldDB" id="A0AAD9XWS9"/>
<feature type="region of interest" description="Disordered" evidence="2">
    <location>
        <begin position="796"/>
        <end position="847"/>
    </location>
</feature>
<evidence type="ECO:0000256" key="1">
    <source>
        <dbReference type="ARBA" id="ARBA00022729"/>
    </source>
</evidence>
<organism evidence="4 5">
    <name type="scientific">Colletotrichum kahawae</name>
    <name type="common">Coffee berry disease fungus</name>
    <dbReference type="NCBI Taxonomy" id="34407"/>
    <lineage>
        <taxon>Eukaryota</taxon>
        <taxon>Fungi</taxon>
        <taxon>Dikarya</taxon>
        <taxon>Ascomycota</taxon>
        <taxon>Pezizomycotina</taxon>
        <taxon>Sordariomycetes</taxon>
        <taxon>Hypocreomycetidae</taxon>
        <taxon>Glomerellales</taxon>
        <taxon>Glomerellaceae</taxon>
        <taxon>Colletotrichum</taxon>
        <taxon>Colletotrichum gloeosporioides species complex</taxon>
    </lineage>
</organism>
<dbReference type="EMBL" id="VYYT01000885">
    <property type="protein sequence ID" value="KAK2728197.1"/>
    <property type="molecule type" value="Genomic_DNA"/>
</dbReference>